<dbReference type="Proteomes" id="UP000265520">
    <property type="component" value="Unassembled WGS sequence"/>
</dbReference>
<organism evidence="1 2">
    <name type="scientific">Trifolium medium</name>
    <dbReference type="NCBI Taxonomy" id="97028"/>
    <lineage>
        <taxon>Eukaryota</taxon>
        <taxon>Viridiplantae</taxon>
        <taxon>Streptophyta</taxon>
        <taxon>Embryophyta</taxon>
        <taxon>Tracheophyta</taxon>
        <taxon>Spermatophyta</taxon>
        <taxon>Magnoliopsida</taxon>
        <taxon>eudicotyledons</taxon>
        <taxon>Gunneridae</taxon>
        <taxon>Pentapetalae</taxon>
        <taxon>rosids</taxon>
        <taxon>fabids</taxon>
        <taxon>Fabales</taxon>
        <taxon>Fabaceae</taxon>
        <taxon>Papilionoideae</taxon>
        <taxon>50 kb inversion clade</taxon>
        <taxon>NPAAA clade</taxon>
        <taxon>Hologalegina</taxon>
        <taxon>IRL clade</taxon>
        <taxon>Trifolieae</taxon>
        <taxon>Trifolium</taxon>
    </lineage>
</organism>
<dbReference type="AlphaFoldDB" id="A0A392S441"/>
<reference evidence="1 2" key="1">
    <citation type="journal article" date="2018" name="Front. Plant Sci.">
        <title>Red Clover (Trifolium pratense) and Zigzag Clover (T. medium) - A Picture of Genomic Similarities and Differences.</title>
        <authorList>
            <person name="Dluhosova J."/>
            <person name="Istvanek J."/>
            <person name="Nedelnik J."/>
            <person name="Repkova J."/>
        </authorList>
    </citation>
    <scope>NUCLEOTIDE SEQUENCE [LARGE SCALE GENOMIC DNA]</scope>
    <source>
        <strain evidence="2">cv. 10/8</strain>
        <tissue evidence="1">Leaf</tissue>
    </source>
</reference>
<evidence type="ECO:0000313" key="1">
    <source>
        <dbReference type="EMBL" id="MCI42665.1"/>
    </source>
</evidence>
<sequence length="72" mass="8451">TPVFAIDRNCTFSDMATLQMSLFDIHGTIGIYANDRNRRRQHFFRHGDTSNVAIIQTWRYSKCRYHPDSVSL</sequence>
<name>A0A392S441_9FABA</name>
<comment type="caution">
    <text evidence="1">The sequence shown here is derived from an EMBL/GenBank/DDBJ whole genome shotgun (WGS) entry which is preliminary data.</text>
</comment>
<feature type="non-terminal residue" evidence="1">
    <location>
        <position position="1"/>
    </location>
</feature>
<accession>A0A392S441</accession>
<dbReference type="EMBL" id="LXQA010307361">
    <property type="protein sequence ID" value="MCI42665.1"/>
    <property type="molecule type" value="Genomic_DNA"/>
</dbReference>
<keyword evidence="2" id="KW-1185">Reference proteome</keyword>
<proteinExistence type="predicted"/>
<protein>
    <submittedName>
        <fullName evidence="1">Uncharacterized protein</fullName>
    </submittedName>
</protein>
<evidence type="ECO:0000313" key="2">
    <source>
        <dbReference type="Proteomes" id="UP000265520"/>
    </source>
</evidence>